<dbReference type="InterPro" id="IPR027417">
    <property type="entry name" value="P-loop_NTPase"/>
</dbReference>
<dbReference type="EMBL" id="JBBHLL010001512">
    <property type="protein sequence ID" value="KAK7796012.1"/>
    <property type="molecule type" value="Genomic_DNA"/>
</dbReference>
<sequence length="210" mass="23073">MAELERSIKPYSLVRPLLVSALRPVVLLPECLAPRLIRNLLDLPSSRLDFQVCPAESFSGEEQCASSAPGAPKAWSATPGLGSRIRAIQESVGKKHCLLELGARGVRELVQSEVYPIVIHVEVTEKNVREIRGLLGRPGWRDSELLRQCRGSEQCLWGLPCSWVQVPAHAWGHAEELAKVVRGRILQEQARLVWVERGSSRGGSGSSSEA</sequence>
<dbReference type="GO" id="GO:0050700">
    <property type="term" value="F:CARD domain binding"/>
    <property type="evidence" value="ECO:0007669"/>
    <property type="project" value="TreeGrafter"/>
</dbReference>
<proteinExistence type="predicted"/>
<dbReference type="AlphaFoldDB" id="A0AAW0H060"/>
<gene>
    <name evidence="1" type="ORF">U0070_014167</name>
</gene>
<accession>A0AAW0H060</accession>
<evidence type="ECO:0000313" key="2">
    <source>
        <dbReference type="Proteomes" id="UP001488838"/>
    </source>
</evidence>
<dbReference type="Gene3D" id="3.40.50.300">
    <property type="entry name" value="P-loop containing nucleotide triphosphate hydrolases"/>
    <property type="match status" value="1"/>
</dbReference>
<organism evidence="1 2">
    <name type="scientific">Myodes glareolus</name>
    <name type="common">Bank vole</name>
    <name type="synonym">Clethrionomys glareolus</name>
    <dbReference type="NCBI Taxonomy" id="447135"/>
    <lineage>
        <taxon>Eukaryota</taxon>
        <taxon>Metazoa</taxon>
        <taxon>Chordata</taxon>
        <taxon>Craniata</taxon>
        <taxon>Vertebrata</taxon>
        <taxon>Euteleostomi</taxon>
        <taxon>Mammalia</taxon>
        <taxon>Eutheria</taxon>
        <taxon>Euarchontoglires</taxon>
        <taxon>Glires</taxon>
        <taxon>Rodentia</taxon>
        <taxon>Myomorpha</taxon>
        <taxon>Muroidea</taxon>
        <taxon>Cricetidae</taxon>
        <taxon>Arvicolinae</taxon>
        <taxon>Myodes</taxon>
    </lineage>
</organism>
<evidence type="ECO:0000313" key="1">
    <source>
        <dbReference type="EMBL" id="KAK7796012.1"/>
    </source>
</evidence>
<comment type="caution">
    <text evidence="1">The sequence shown here is derived from an EMBL/GenBank/DDBJ whole genome shotgun (WGS) entry which is preliminary data.</text>
</comment>
<dbReference type="PANTHER" id="PTHR14559:SF12">
    <property type="entry name" value="CASPASE RECRUITMENT DOMAIN-CONTAINING PROTEIN 10"/>
    <property type="match status" value="1"/>
</dbReference>
<name>A0AAW0H060_MYOGA</name>
<reference evidence="1 2" key="1">
    <citation type="journal article" date="2023" name="bioRxiv">
        <title>Conserved and derived expression patterns and positive selection on dental genes reveal complex evolutionary context of ever-growing rodent molars.</title>
        <authorList>
            <person name="Calamari Z.T."/>
            <person name="Song A."/>
            <person name="Cohen E."/>
            <person name="Akter M."/>
            <person name="Roy R.D."/>
            <person name="Hallikas O."/>
            <person name="Christensen M.M."/>
            <person name="Li P."/>
            <person name="Marangoni P."/>
            <person name="Jernvall J."/>
            <person name="Klein O.D."/>
        </authorList>
    </citation>
    <scope>NUCLEOTIDE SEQUENCE [LARGE SCALE GENOMIC DNA]</scope>
    <source>
        <strain evidence="1">V071</strain>
    </source>
</reference>
<protein>
    <submittedName>
        <fullName evidence="1">Uncharacterized protein</fullName>
    </submittedName>
</protein>
<keyword evidence="2" id="KW-1185">Reference proteome</keyword>
<dbReference type="Proteomes" id="UP001488838">
    <property type="component" value="Unassembled WGS sequence"/>
</dbReference>
<dbReference type="GO" id="GO:0005737">
    <property type="term" value="C:cytoplasm"/>
    <property type="evidence" value="ECO:0007669"/>
    <property type="project" value="TreeGrafter"/>
</dbReference>
<dbReference type="PANTHER" id="PTHR14559">
    <property type="entry name" value="CASPASE RECRUITMENT DOMAIN FAMILY"/>
    <property type="match status" value="1"/>
</dbReference>
<dbReference type="FunFam" id="3.40.50.300:FF:000867">
    <property type="entry name" value="Caspase recruitment domain family member 10"/>
    <property type="match status" value="1"/>
</dbReference>